<evidence type="ECO:0000313" key="5">
    <source>
        <dbReference type="Proteomes" id="UP000727993"/>
    </source>
</evidence>
<proteinExistence type="inferred from homology"/>
<dbReference type="GO" id="GO:0030490">
    <property type="term" value="P:maturation of SSU-rRNA"/>
    <property type="evidence" value="ECO:0007669"/>
    <property type="project" value="UniProtKB-UniRule"/>
</dbReference>
<dbReference type="Pfam" id="PF02033">
    <property type="entry name" value="RBFA"/>
    <property type="match status" value="1"/>
</dbReference>
<dbReference type="EMBL" id="JADJZA010000001">
    <property type="protein sequence ID" value="MBK9296369.1"/>
    <property type="molecule type" value="Genomic_DNA"/>
</dbReference>
<comment type="caution">
    <text evidence="4">The sequence shown here is derived from an EMBL/GenBank/DDBJ whole genome shotgun (WGS) entry which is preliminary data.</text>
</comment>
<dbReference type="Proteomes" id="UP000727993">
    <property type="component" value="Unassembled WGS sequence"/>
</dbReference>
<comment type="subcellular location">
    <subcellularLocation>
        <location evidence="2">Cytoplasm</location>
    </subcellularLocation>
</comment>
<dbReference type="HAMAP" id="MF_00003">
    <property type="entry name" value="RbfA"/>
    <property type="match status" value="1"/>
</dbReference>
<sequence length="152" mass="16908">MSRRDTSRGRATGPGRPFARTDRIGELVRELVAEELERIADERLELVTITSADVDGDLARARVYYSAVLATEEGRSAEVAEALEQLRWPIQQVINRSVRARKTPQISFVRDTSIEAGLRIEAVLAGLDPPSDQPFDESVYRVDEPADDAEAQ</sequence>
<dbReference type="SUPFAM" id="SSF89919">
    <property type="entry name" value="Ribosome-binding factor A, RbfA"/>
    <property type="match status" value="1"/>
</dbReference>
<dbReference type="NCBIfam" id="TIGR00082">
    <property type="entry name" value="rbfA"/>
    <property type="match status" value="1"/>
</dbReference>
<comment type="subunit">
    <text evidence="2">Monomer. Binds 30S ribosomal subunits, but not 50S ribosomal subunits or 70S ribosomes.</text>
</comment>
<dbReference type="Gene3D" id="3.30.300.20">
    <property type="match status" value="1"/>
</dbReference>
<dbReference type="InterPro" id="IPR023799">
    <property type="entry name" value="RbfA_dom_sf"/>
</dbReference>
<dbReference type="GO" id="GO:0043024">
    <property type="term" value="F:ribosomal small subunit binding"/>
    <property type="evidence" value="ECO:0007669"/>
    <property type="project" value="TreeGrafter"/>
</dbReference>
<organism evidence="4 5">
    <name type="scientific">Candidatus Neomicrothrix subdominans</name>
    <dbReference type="NCBI Taxonomy" id="2954438"/>
    <lineage>
        <taxon>Bacteria</taxon>
        <taxon>Bacillati</taxon>
        <taxon>Actinomycetota</taxon>
        <taxon>Acidimicrobiia</taxon>
        <taxon>Acidimicrobiales</taxon>
        <taxon>Microthrixaceae</taxon>
        <taxon>Candidatus Neomicrothrix</taxon>
    </lineage>
</organism>
<evidence type="ECO:0000313" key="4">
    <source>
        <dbReference type="EMBL" id="MBK9296369.1"/>
    </source>
</evidence>
<feature type="region of interest" description="Disordered" evidence="3">
    <location>
        <begin position="1"/>
        <end position="21"/>
    </location>
</feature>
<dbReference type="PANTHER" id="PTHR33515:SF1">
    <property type="entry name" value="RIBOSOME-BINDING FACTOR A, CHLOROPLASTIC-RELATED"/>
    <property type="match status" value="1"/>
</dbReference>
<comment type="function">
    <text evidence="2">One of several proteins that assist in the late maturation steps of the functional core of the 30S ribosomal subunit. Associates with free 30S ribosomal subunits (but not with 30S subunits that are part of 70S ribosomes or polysomes). Required for efficient processing of 16S rRNA. May interact with the 5'-terminal helix region of 16S rRNA.</text>
</comment>
<dbReference type="InterPro" id="IPR015946">
    <property type="entry name" value="KH_dom-like_a/b"/>
</dbReference>
<reference evidence="4 5" key="1">
    <citation type="submission" date="2020-10" db="EMBL/GenBank/DDBJ databases">
        <title>Connecting structure to function with the recovery of over 1000 high-quality activated sludge metagenome-assembled genomes encoding full-length rRNA genes using long-read sequencing.</title>
        <authorList>
            <person name="Singleton C.M."/>
            <person name="Petriglieri F."/>
            <person name="Kristensen J.M."/>
            <person name="Kirkegaard R.H."/>
            <person name="Michaelsen T.Y."/>
            <person name="Andersen M.H."/>
            <person name="Karst S.M."/>
            <person name="Dueholm M.S."/>
            <person name="Nielsen P.H."/>
            <person name="Albertsen M."/>
        </authorList>
    </citation>
    <scope>NUCLEOTIDE SEQUENCE [LARGE SCALE GENOMIC DNA]</scope>
    <source>
        <strain evidence="4">Lyne_18-Q3-R50-59_MAXAC.006</strain>
    </source>
</reference>
<comment type="similarity">
    <text evidence="2">Belongs to the RbfA family.</text>
</comment>
<feature type="region of interest" description="Disordered" evidence="3">
    <location>
        <begin position="127"/>
        <end position="152"/>
    </location>
</feature>
<accession>A0A936TE67</accession>
<evidence type="ECO:0000256" key="1">
    <source>
        <dbReference type="ARBA" id="ARBA00022517"/>
    </source>
</evidence>
<keyword evidence="1 2" id="KW-0690">Ribosome biogenesis</keyword>
<keyword evidence="2" id="KW-0963">Cytoplasm</keyword>
<dbReference type="InterPro" id="IPR000238">
    <property type="entry name" value="RbfA"/>
</dbReference>
<gene>
    <name evidence="2 4" type="primary">rbfA</name>
    <name evidence="4" type="ORF">IPN02_05790</name>
</gene>
<name>A0A936TE67_9ACTN</name>
<protein>
    <recommendedName>
        <fullName evidence="2">Ribosome-binding factor A</fullName>
    </recommendedName>
</protein>
<evidence type="ECO:0000256" key="2">
    <source>
        <dbReference type="HAMAP-Rule" id="MF_00003"/>
    </source>
</evidence>
<dbReference type="AlphaFoldDB" id="A0A936TE67"/>
<dbReference type="GO" id="GO:0005829">
    <property type="term" value="C:cytosol"/>
    <property type="evidence" value="ECO:0007669"/>
    <property type="project" value="TreeGrafter"/>
</dbReference>
<dbReference type="PANTHER" id="PTHR33515">
    <property type="entry name" value="RIBOSOME-BINDING FACTOR A, CHLOROPLASTIC-RELATED"/>
    <property type="match status" value="1"/>
</dbReference>
<evidence type="ECO:0000256" key="3">
    <source>
        <dbReference type="SAM" id="MobiDB-lite"/>
    </source>
</evidence>